<evidence type="ECO:0000313" key="1">
    <source>
        <dbReference type="EMBL" id="ALV28575.1"/>
    </source>
</evidence>
<name>A0A0U3EQP8_9HYPH</name>
<proteinExistence type="predicted"/>
<keyword evidence="2" id="KW-1185">Reference proteome</keyword>
<reference evidence="1 2" key="1">
    <citation type="submission" date="2015-10" db="EMBL/GenBank/DDBJ databases">
        <title>The world's first case of liver abscess caused by Pannonibacter phragmitetus.</title>
        <authorList>
            <person name="Ming D."/>
            <person name="Wang M."/>
            <person name="Zhou Y."/>
            <person name="Jiang T."/>
            <person name="Hu S."/>
        </authorList>
    </citation>
    <scope>NUCLEOTIDE SEQUENCE [LARGE SCALE GENOMIC DNA]</scope>
    <source>
        <strain evidence="1 2">31801</strain>
    </source>
</reference>
<gene>
    <name evidence="1" type="ORF">APZ00_17145</name>
</gene>
<evidence type="ECO:0000313" key="2">
    <source>
        <dbReference type="Proteomes" id="UP000064921"/>
    </source>
</evidence>
<dbReference type="AlphaFoldDB" id="A0A0U3EQP8"/>
<protein>
    <submittedName>
        <fullName evidence="1">Uncharacterized protein</fullName>
    </submittedName>
</protein>
<dbReference type="EMBL" id="CP013068">
    <property type="protein sequence ID" value="ALV28575.1"/>
    <property type="molecule type" value="Genomic_DNA"/>
</dbReference>
<organism evidence="1 2">
    <name type="scientific">Pannonibacter phragmitetus</name>
    <dbReference type="NCBI Taxonomy" id="121719"/>
    <lineage>
        <taxon>Bacteria</taxon>
        <taxon>Pseudomonadati</taxon>
        <taxon>Pseudomonadota</taxon>
        <taxon>Alphaproteobacteria</taxon>
        <taxon>Hyphomicrobiales</taxon>
        <taxon>Stappiaceae</taxon>
        <taxon>Pannonibacter</taxon>
    </lineage>
</organism>
<dbReference type="KEGG" id="pphr:APZ00_17145"/>
<dbReference type="Proteomes" id="UP000064921">
    <property type="component" value="Chromosome"/>
</dbReference>
<accession>A0A0U3EQP8</accession>
<sequence length="67" mass="7595">MPQRPPLRVNMRFLLRWLTMFLTPMGPDVPSPSSASRKISRTVSAWSGSISSFFFIFAPRCSASMTR</sequence>